<organism evidence="1 2">
    <name type="scientific">Candidatus Methanogaster sp</name>
    <dbReference type="NCBI Taxonomy" id="3386292"/>
    <lineage>
        <taxon>Archaea</taxon>
        <taxon>Methanobacteriati</taxon>
        <taxon>Methanobacteriota</taxon>
        <taxon>Stenosarchaea group</taxon>
        <taxon>Methanomicrobia</taxon>
        <taxon>Methanosarcinales</taxon>
        <taxon>ANME-2 cluster</taxon>
        <taxon>Candidatus Methanogasteraceae</taxon>
        <taxon>Candidatus Methanogaster</taxon>
    </lineage>
</organism>
<dbReference type="EMBL" id="PQXF01000059">
    <property type="protein sequence ID" value="PXF57496.1"/>
    <property type="molecule type" value="Genomic_DNA"/>
</dbReference>
<name>A0AC61KYV9_9EURY</name>
<protein>
    <submittedName>
        <fullName evidence="1">UbiD family decarboxylase</fullName>
    </submittedName>
</protein>
<dbReference type="Proteomes" id="UP000248329">
    <property type="component" value="Unassembled WGS sequence"/>
</dbReference>
<reference evidence="1" key="1">
    <citation type="submission" date="2018-01" db="EMBL/GenBank/DDBJ databases">
        <authorList>
            <person name="Krukenberg V."/>
        </authorList>
    </citation>
    <scope>NUCLEOTIDE SEQUENCE</scope>
    <source>
        <strain evidence="1">E20ANME2</strain>
    </source>
</reference>
<sequence length="416" mass="45283">MSFRSFIDQLKTDGNLIEVQEPVSPEYGAARIAGNEKPHLFHNISGCRVAVNLLSSRVALCTALGIDREDMAGHLASVEPDGEIRLVADSPTKEIRSKPDLSKLPVFTYFKNDPAPYITAGVLVTEMDGIMNASIHRMMVIGKDKLAARLVAPRHTYLMRKKALERGEKLPVAIAIGLDPAVLFAICTRVPEGTEFRYASALLGMPLEVFECDNGVRVPHCEIVLEGYIGEETADEGPFVDITGTYDRVRSEPLIHLTGMIHRADPVYHAIIPSGGEHKLLMGVPYEPRILSAVNGVSDARNVVLTEGGCCYFDAVVQIKKQTEGDAKNAMLAAFAAHPSLKNVVVVDPDINIYDPHDVEFAIATRVLGDRDVLMITNVRGSSLDPISAPDGTTTKIGIDATMPLGREEEFVRVMA</sequence>
<gene>
    <name evidence="1" type="ORF">C4B59_15195</name>
</gene>
<accession>A0AC61KYV9</accession>
<comment type="caution">
    <text evidence="1">The sequence shown here is derived from an EMBL/GenBank/DDBJ whole genome shotgun (WGS) entry which is preliminary data.</text>
</comment>
<proteinExistence type="predicted"/>
<evidence type="ECO:0000313" key="1">
    <source>
        <dbReference type="EMBL" id="PXF57496.1"/>
    </source>
</evidence>
<evidence type="ECO:0000313" key="2">
    <source>
        <dbReference type="Proteomes" id="UP000248329"/>
    </source>
</evidence>